<dbReference type="Pfam" id="PF13426">
    <property type="entry name" value="PAS_9"/>
    <property type="match status" value="1"/>
</dbReference>
<name>A0A0S2K9K3_9GAMM</name>
<dbReference type="PROSITE" id="PS50887">
    <property type="entry name" value="GGDEF"/>
    <property type="match status" value="1"/>
</dbReference>
<dbReference type="OrthoDB" id="8553030at2"/>
<dbReference type="InterPro" id="IPR000014">
    <property type="entry name" value="PAS"/>
</dbReference>
<dbReference type="SUPFAM" id="SSF55785">
    <property type="entry name" value="PYP-like sensor domain (PAS domain)"/>
    <property type="match status" value="2"/>
</dbReference>
<dbReference type="InterPro" id="IPR000160">
    <property type="entry name" value="GGDEF_dom"/>
</dbReference>
<evidence type="ECO:0000256" key="2">
    <source>
        <dbReference type="ARBA" id="ARBA00022636"/>
    </source>
</evidence>
<evidence type="ECO:0000259" key="5">
    <source>
        <dbReference type="PROSITE" id="PS50112"/>
    </source>
</evidence>
<dbReference type="InterPro" id="IPR001610">
    <property type="entry name" value="PAC"/>
</dbReference>
<dbReference type="SUPFAM" id="SSF141868">
    <property type="entry name" value="EAL domain-like"/>
    <property type="match status" value="1"/>
</dbReference>
<dbReference type="InterPro" id="IPR033425">
    <property type="entry name" value="MASE3"/>
</dbReference>
<dbReference type="InterPro" id="IPR043128">
    <property type="entry name" value="Rev_trsase/Diguanyl_cyclase"/>
</dbReference>
<dbReference type="PROSITE" id="PS50112">
    <property type="entry name" value="PAS"/>
    <property type="match status" value="2"/>
</dbReference>
<dbReference type="PANTHER" id="PTHR44757">
    <property type="entry name" value="DIGUANYLATE CYCLASE DGCP"/>
    <property type="match status" value="1"/>
</dbReference>
<accession>A0A0S2K9K3</accession>
<proteinExistence type="predicted"/>
<dbReference type="SMART" id="SM00086">
    <property type="entry name" value="PAC"/>
    <property type="match status" value="2"/>
</dbReference>
<keyword evidence="4" id="KW-1133">Transmembrane helix</keyword>
<protein>
    <recommendedName>
        <fullName evidence="1">cyclic-guanylate-specific phosphodiesterase</fullName>
        <ecNumber evidence="1">3.1.4.52</ecNumber>
    </recommendedName>
</protein>
<dbReference type="InterPro" id="IPR013656">
    <property type="entry name" value="PAS_4"/>
</dbReference>
<dbReference type="PANTHER" id="PTHR44757:SF2">
    <property type="entry name" value="BIOFILM ARCHITECTURE MAINTENANCE PROTEIN MBAA"/>
    <property type="match status" value="1"/>
</dbReference>
<dbReference type="Gene3D" id="3.30.70.270">
    <property type="match status" value="1"/>
</dbReference>
<dbReference type="NCBIfam" id="TIGR00254">
    <property type="entry name" value="GGDEF"/>
    <property type="match status" value="1"/>
</dbReference>
<dbReference type="KEGG" id="pspi:PS2015_335"/>
<dbReference type="STRING" id="1249552.PS2015_335"/>
<feature type="transmembrane region" description="Helical" evidence="4">
    <location>
        <begin position="45"/>
        <end position="68"/>
    </location>
</feature>
<dbReference type="Pfam" id="PF00563">
    <property type="entry name" value="EAL"/>
    <property type="match status" value="1"/>
</dbReference>
<feature type="domain" description="EAL" evidence="7">
    <location>
        <begin position="703"/>
        <end position="960"/>
    </location>
</feature>
<dbReference type="SMART" id="SM00091">
    <property type="entry name" value="PAS"/>
    <property type="match status" value="2"/>
</dbReference>
<keyword evidence="3" id="KW-0418">Kinase</keyword>
<evidence type="ECO:0000256" key="3">
    <source>
        <dbReference type="ARBA" id="ARBA00022777"/>
    </source>
</evidence>
<dbReference type="Gene3D" id="3.30.450.20">
    <property type="entry name" value="PAS domain"/>
    <property type="match status" value="2"/>
</dbReference>
<evidence type="ECO:0000256" key="4">
    <source>
        <dbReference type="SAM" id="Phobius"/>
    </source>
</evidence>
<evidence type="ECO:0000313" key="9">
    <source>
        <dbReference type="EMBL" id="ALO45025.1"/>
    </source>
</evidence>
<dbReference type="EMBL" id="CP013189">
    <property type="protein sequence ID" value="ALO45025.1"/>
    <property type="molecule type" value="Genomic_DNA"/>
</dbReference>
<dbReference type="CDD" id="cd01948">
    <property type="entry name" value="EAL"/>
    <property type="match status" value="1"/>
</dbReference>
<evidence type="ECO:0000313" key="10">
    <source>
        <dbReference type="Proteomes" id="UP000065641"/>
    </source>
</evidence>
<dbReference type="GO" id="GO:0071111">
    <property type="term" value="F:cyclic-guanylate-specific phosphodiesterase activity"/>
    <property type="evidence" value="ECO:0007669"/>
    <property type="project" value="UniProtKB-EC"/>
</dbReference>
<dbReference type="PROSITE" id="PS50883">
    <property type="entry name" value="EAL"/>
    <property type="match status" value="1"/>
</dbReference>
<keyword evidence="4" id="KW-0812">Transmembrane</keyword>
<dbReference type="InterPro" id="IPR035919">
    <property type="entry name" value="EAL_sf"/>
</dbReference>
<dbReference type="Pfam" id="PF17159">
    <property type="entry name" value="MASE3"/>
    <property type="match status" value="1"/>
</dbReference>
<dbReference type="InterPro" id="IPR000700">
    <property type="entry name" value="PAS-assoc_C"/>
</dbReference>
<dbReference type="GO" id="GO:0016301">
    <property type="term" value="F:kinase activity"/>
    <property type="evidence" value="ECO:0007669"/>
    <property type="project" value="UniProtKB-KW"/>
</dbReference>
<feature type="domain" description="GGDEF" evidence="8">
    <location>
        <begin position="556"/>
        <end position="694"/>
    </location>
</feature>
<dbReference type="Gene3D" id="3.20.20.450">
    <property type="entry name" value="EAL domain"/>
    <property type="match status" value="1"/>
</dbReference>
<organism evidence="9 10">
    <name type="scientific">Pseudohongiella spirulinae</name>
    <dbReference type="NCBI Taxonomy" id="1249552"/>
    <lineage>
        <taxon>Bacteria</taxon>
        <taxon>Pseudomonadati</taxon>
        <taxon>Pseudomonadota</taxon>
        <taxon>Gammaproteobacteria</taxon>
        <taxon>Pseudomonadales</taxon>
        <taxon>Pseudohongiellaceae</taxon>
        <taxon>Pseudohongiella</taxon>
    </lineage>
</organism>
<feature type="domain" description="PAC" evidence="6">
    <location>
        <begin position="468"/>
        <end position="522"/>
    </location>
</feature>
<feature type="transmembrane region" description="Helical" evidence="4">
    <location>
        <begin position="116"/>
        <end position="136"/>
    </location>
</feature>
<feature type="domain" description="PAC" evidence="6">
    <location>
        <begin position="350"/>
        <end position="401"/>
    </location>
</feature>
<feature type="transmembrane region" description="Helical" evidence="4">
    <location>
        <begin position="187"/>
        <end position="205"/>
    </location>
</feature>
<dbReference type="AlphaFoldDB" id="A0A0S2K9K3"/>
<keyword evidence="3" id="KW-0808">Transferase</keyword>
<dbReference type="NCBIfam" id="TIGR00229">
    <property type="entry name" value="sensory_box"/>
    <property type="match status" value="2"/>
</dbReference>
<reference evidence="9 10" key="1">
    <citation type="submission" date="2015-11" db="EMBL/GenBank/DDBJ databases">
        <authorList>
            <person name="Zhang Y."/>
            <person name="Guo Z."/>
        </authorList>
    </citation>
    <scope>NUCLEOTIDE SEQUENCE [LARGE SCALE GENOMIC DNA]</scope>
    <source>
        <strain evidence="9 10">KCTC 32221</strain>
    </source>
</reference>
<dbReference type="SUPFAM" id="SSF55073">
    <property type="entry name" value="Nucleotide cyclase"/>
    <property type="match status" value="1"/>
</dbReference>
<feature type="transmembrane region" description="Helical" evidence="4">
    <location>
        <begin position="75"/>
        <end position="96"/>
    </location>
</feature>
<gene>
    <name evidence="9" type="ORF">PS2015_335</name>
</gene>
<dbReference type="PATRIC" id="fig|1249552.3.peg.341"/>
<keyword evidence="10" id="KW-1185">Reference proteome</keyword>
<keyword evidence="4" id="KW-0472">Membrane</keyword>
<dbReference type="FunFam" id="3.20.20.450:FF:000001">
    <property type="entry name" value="Cyclic di-GMP phosphodiesterase yahA"/>
    <property type="match status" value="1"/>
</dbReference>
<feature type="domain" description="PAS" evidence="5">
    <location>
        <begin position="395"/>
        <end position="443"/>
    </location>
</feature>
<keyword evidence="2" id="KW-0973">c-di-GMP</keyword>
<dbReference type="PROSITE" id="PS50113">
    <property type="entry name" value="PAC"/>
    <property type="match status" value="2"/>
</dbReference>
<feature type="transmembrane region" description="Helical" evidence="4">
    <location>
        <begin position="12"/>
        <end position="33"/>
    </location>
</feature>
<evidence type="ECO:0000259" key="8">
    <source>
        <dbReference type="PROSITE" id="PS50887"/>
    </source>
</evidence>
<feature type="transmembrane region" description="Helical" evidence="4">
    <location>
        <begin position="217"/>
        <end position="236"/>
    </location>
</feature>
<dbReference type="EC" id="3.1.4.52" evidence="1"/>
<evidence type="ECO:0000256" key="1">
    <source>
        <dbReference type="ARBA" id="ARBA00012282"/>
    </source>
</evidence>
<dbReference type="SMART" id="SM00267">
    <property type="entry name" value="GGDEF"/>
    <property type="match status" value="1"/>
</dbReference>
<dbReference type="CDD" id="cd00130">
    <property type="entry name" value="PAS"/>
    <property type="match status" value="2"/>
</dbReference>
<dbReference type="Proteomes" id="UP000065641">
    <property type="component" value="Chromosome"/>
</dbReference>
<dbReference type="InterPro" id="IPR001633">
    <property type="entry name" value="EAL_dom"/>
</dbReference>
<sequence>MLFISDVYRDGLRRLLTLAVAPLILLLVAVILLPELVDSLLPGGYLVFHILAESISILVSLLIFVVGWHAARHRAALSVLLLASAFLGVGILDFLHTLTYDGMPVVIGQSDSQQSIYLWLAARLLAAAGLLAALLLNWERTTGVAERWQVPAGIVLFVSLTGYAVFSGQIKLPTVYDPATGLTALKTALEVLVMIMHLLIAVLLIRRMSQVQPYHGVAMLGANLIMAMSGIWFIMYGNLTDGHIVLGHVYKVIAYLFLFRAVFSEAIEWPYARVQESERKLQATLNAVPDLMFGISADGTYHYAHSSDPRLPQAELNKLLGANIWDFLGEPGAKAFLDALREAARQGYSRGRQFCMSLPDGKVWYELSVSRKKDQPGEPSEFIAVCRDITGRKRAETQLRLAAAAFETQVAIMVTDANQTILKVNESFSRITGYSSEEVIGKTPRILSSGMQDAAFYRAMYAQLEAEDQWEGEMWNRRKNGEVYPEHLNISIVRDTDGNIEYYVANFGDLTLAKQAEERIHTLAFYDSLTNLPNRRMLLDHITRAQNRAERSGGHTYWALLFVDLDNFKALNDTKGHSTGDLLLRRAAERIKACTRSKDIVARPGGDEFAILLNGLSHDLAQAAKATQEVADKVLEQVSKPYYLNGFSYITTASVGVTVFNGEQFSNDELLGQSELAMYRAKEQGGNSFSFFVPEMHQAAIERSHLETDLRGALEKNQLMLYFQPKVDGNADIQGFEVLLRWCHPQRGIVSPADFIPIAEATGLIVPIGEWVLNAVCQQLRQWQNDPQRCHWRLAVNISERQLSHERFVQSVRDILKDHDFDQNLTTKLEFEITESMLMKNIEHAVASIRELNSMGIQFAMDDFGTGYSSLNYLKMLPLDCVKVDQSFVRDMLVDQSDAAIVEMVIALAKAMQLVVVAEGVETYEQHKLLVGLGCDQMQGYYYGKPAPIEQITSQQSLKAIAF</sequence>
<dbReference type="InterPro" id="IPR052155">
    <property type="entry name" value="Biofilm_reg_signaling"/>
</dbReference>
<evidence type="ECO:0000259" key="6">
    <source>
        <dbReference type="PROSITE" id="PS50113"/>
    </source>
</evidence>
<feature type="domain" description="PAS" evidence="5">
    <location>
        <begin position="277"/>
        <end position="347"/>
    </location>
</feature>
<dbReference type="Pfam" id="PF08448">
    <property type="entry name" value="PAS_4"/>
    <property type="match status" value="1"/>
</dbReference>
<dbReference type="RefSeq" id="WP_058020534.1">
    <property type="nucleotide sequence ID" value="NZ_CP013189.1"/>
</dbReference>
<dbReference type="CDD" id="cd01949">
    <property type="entry name" value="GGDEF"/>
    <property type="match status" value="1"/>
</dbReference>
<dbReference type="InterPro" id="IPR029787">
    <property type="entry name" value="Nucleotide_cyclase"/>
</dbReference>
<feature type="transmembrane region" description="Helical" evidence="4">
    <location>
        <begin position="148"/>
        <end position="167"/>
    </location>
</feature>
<evidence type="ECO:0000259" key="7">
    <source>
        <dbReference type="PROSITE" id="PS50883"/>
    </source>
</evidence>
<dbReference type="Pfam" id="PF00990">
    <property type="entry name" value="GGDEF"/>
    <property type="match status" value="1"/>
</dbReference>
<dbReference type="SMART" id="SM00052">
    <property type="entry name" value="EAL"/>
    <property type="match status" value="1"/>
</dbReference>
<dbReference type="InterPro" id="IPR035965">
    <property type="entry name" value="PAS-like_dom_sf"/>
</dbReference>